<reference evidence="3" key="1">
    <citation type="submission" date="2021-07" db="EMBL/GenBank/DDBJ databases">
        <title>Candidatus Kaistella beijingensis sp. nov. isolated from a municipal wastewater treatment plant is involved in sludge foaming.</title>
        <authorList>
            <person name="Song Y."/>
            <person name="Liu S.-J."/>
        </authorList>
    </citation>
    <scope>NUCLEOTIDE SEQUENCE</scope>
    <source>
        <strain evidence="3">DSM 43998</strain>
    </source>
</reference>
<dbReference type="InterPro" id="IPR024516">
    <property type="entry name" value="Mce_C"/>
</dbReference>
<feature type="domain" description="Mce/MlaD" evidence="1">
    <location>
        <begin position="9"/>
        <end position="84"/>
    </location>
</feature>
<dbReference type="Pfam" id="PF11887">
    <property type="entry name" value="Mce4_CUP1"/>
    <property type="match status" value="1"/>
</dbReference>
<organism evidence="3 4">
    <name type="scientific">Skermania pinensis</name>
    <dbReference type="NCBI Taxonomy" id="39122"/>
    <lineage>
        <taxon>Bacteria</taxon>
        <taxon>Bacillati</taxon>
        <taxon>Actinomycetota</taxon>
        <taxon>Actinomycetes</taxon>
        <taxon>Mycobacteriales</taxon>
        <taxon>Gordoniaceae</taxon>
        <taxon>Skermania</taxon>
    </lineage>
</organism>
<dbReference type="PANTHER" id="PTHR33371">
    <property type="entry name" value="INTERMEMBRANE PHOSPHOLIPID TRANSPORT SYSTEM BINDING PROTEIN MLAD-RELATED"/>
    <property type="match status" value="1"/>
</dbReference>
<evidence type="ECO:0000259" key="2">
    <source>
        <dbReference type="Pfam" id="PF11887"/>
    </source>
</evidence>
<protein>
    <submittedName>
        <fullName evidence="3">MCE family protein</fullName>
    </submittedName>
</protein>
<dbReference type="NCBIfam" id="TIGR00996">
    <property type="entry name" value="Mtu_fam_mce"/>
    <property type="match status" value="1"/>
</dbReference>
<accession>A0ABX8SDY5</accession>
<evidence type="ECO:0000313" key="3">
    <source>
        <dbReference type="EMBL" id="QXQ16018.1"/>
    </source>
</evidence>
<name>A0ABX8SDY5_9ACTN</name>
<dbReference type="Proteomes" id="UP000887023">
    <property type="component" value="Chromosome"/>
</dbReference>
<proteinExistence type="predicted"/>
<dbReference type="EMBL" id="CP079105">
    <property type="protein sequence ID" value="QXQ16018.1"/>
    <property type="molecule type" value="Genomic_DNA"/>
</dbReference>
<dbReference type="InterPro" id="IPR005693">
    <property type="entry name" value="Mce"/>
</dbReference>
<dbReference type="InterPro" id="IPR052336">
    <property type="entry name" value="MlaD_Phospholipid_Transporter"/>
</dbReference>
<dbReference type="Pfam" id="PF02470">
    <property type="entry name" value="MlaD"/>
    <property type="match status" value="1"/>
</dbReference>
<feature type="domain" description="Mammalian cell entry C-terminal" evidence="2">
    <location>
        <begin position="92"/>
        <end position="309"/>
    </location>
</feature>
<dbReference type="PANTHER" id="PTHR33371:SF19">
    <property type="entry name" value="MCE-FAMILY PROTEIN MCE4A"/>
    <property type="match status" value="1"/>
</dbReference>
<evidence type="ECO:0000313" key="4">
    <source>
        <dbReference type="Proteomes" id="UP000887023"/>
    </source>
</evidence>
<sequence>MFRGAFTSTVPITVTAPRSGLVMDPDAKVKLRGVEIGRVASISQVGDGAEIELAMQPDKLSLLPANALVDIRSTTVFGAKYVNFRIPARPSTDRLTAGSTVPADAVTVEFNTLFQHLSDLLAKIRPEKLNATLGALAEALNGRGATLGTLLTTADTYLADINPSLPALQRDFTAAAEVTNLYADEADNFLRVVDNATAIGKTVVDEDQALDTLLLSVIGLGDTANSVLTANERDLGTALDLLEPTTGLLDEYHPVLTCLLVGLSTALPTAEKIFGGDQEGLALNAGFTYGDKPYTYPDSLPKVNATGGPNCHGLPFPPEGHTNYVVTDTSEGAPFAPNTRLTLNAPKVFQLLFGGVYPGVPG</sequence>
<dbReference type="InterPro" id="IPR003399">
    <property type="entry name" value="Mce/MlaD"/>
</dbReference>
<evidence type="ECO:0000259" key="1">
    <source>
        <dbReference type="Pfam" id="PF02470"/>
    </source>
</evidence>
<gene>
    <name evidence="3" type="ORF">KV203_17090</name>
</gene>
<keyword evidence="4" id="KW-1185">Reference proteome</keyword>